<dbReference type="NCBIfam" id="TIGR02937">
    <property type="entry name" value="sigma70-ECF"/>
    <property type="match status" value="1"/>
</dbReference>
<dbReference type="Gene3D" id="1.10.10.10">
    <property type="entry name" value="Winged helix-like DNA-binding domain superfamily/Winged helix DNA-binding domain"/>
    <property type="match status" value="1"/>
</dbReference>
<dbReference type="AlphaFoldDB" id="A0A517PET4"/>
<evidence type="ECO:0000259" key="7">
    <source>
        <dbReference type="Pfam" id="PF08281"/>
    </source>
</evidence>
<protein>
    <submittedName>
        <fullName evidence="8">ECF RNA polymerase sigma factor SigW</fullName>
    </submittedName>
</protein>
<dbReference type="GO" id="GO:0003677">
    <property type="term" value="F:DNA binding"/>
    <property type="evidence" value="ECO:0007669"/>
    <property type="project" value="InterPro"/>
</dbReference>
<keyword evidence="3" id="KW-0731">Sigma factor</keyword>
<dbReference type="PANTHER" id="PTHR43133:SF53">
    <property type="entry name" value="ECF RNA POLYMERASE SIGMA-E FACTOR"/>
    <property type="match status" value="1"/>
</dbReference>
<sequence length="189" mass="20807">MDGRATAADRRAAFGGLVDRHADRVHDTLAKLLGDPHEASDAAQEAFLKAWRKLHTFRGDSSFRTWLTRIALNAAASRRRTAARRGTRTGLPPGPREDVRAAAPDAATLGDERDRAVRAAVAELAEEFRVVVVLKEFEELSYEAIAEIVDVPVGTVRSRLHRGRAELKRRLAPLLRESAGKSRTAEAPR</sequence>
<keyword evidence="9" id="KW-1185">Reference proteome</keyword>
<dbReference type="GO" id="GO:0006352">
    <property type="term" value="P:DNA-templated transcription initiation"/>
    <property type="evidence" value="ECO:0007669"/>
    <property type="project" value="InterPro"/>
</dbReference>
<dbReference type="KEGG" id="acaf:CA12_40250"/>
<dbReference type="InterPro" id="IPR007627">
    <property type="entry name" value="RNA_pol_sigma70_r2"/>
</dbReference>
<dbReference type="GO" id="GO:0016987">
    <property type="term" value="F:sigma factor activity"/>
    <property type="evidence" value="ECO:0007669"/>
    <property type="project" value="UniProtKB-KW"/>
</dbReference>
<dbReference type="InterPro" id="IPR013249">
    <property type="entry name" value="RNA_pol_sigma70_r4_t2"/>
</dbReference>
<dbReference type="SUPFAM" id="SSF88946">
    <property type="entry name" value="Sigma2 domain of RNA polymerase sigma factors"/>
    <property type="match status" value="1"/>
</dbReference>
<evidence type="ECO:0000256" key="1">
    <source>
        <dbReference type="ARBA" id="ARBA00010641"/>
    </source>
</evidence>
<reference evidence="8 9" key="1">
    <citation type="submission" date="2019-02" db="EMBL/GenBank/DDBJ databases">
        <title>Deep-cultivation of Planctomycetes and their phenomic and genomic characterization uncovers novel biology.</title>
        <authorList>
            <person name="Wiegand S."/>
            <person name="Jogler M."/>
            <person name="Boedeker C."/>
            <person name="Pinto D."/>
            <person name="Vollmers J."/>
            <person name="Rivas-Marin E."/>
            <person name="Kohn T."/>
            <person name="Peeters S.H."/>
            <person name="Heuer A."/>
            <person name="Rast P."/>
            <person name="Oberbeckmann S."/>
            <person name="Bunk B."/>
            <person name="Jeske O."/>
            <person name="Meyerdierks A."/>
            <person name="Storesund J.E."/>
            <person name="Kallscheuer N."/>
            <person name="Luecker S."/>
            <person name="Lage O.M."/>
            <person name="Pohl T."/>
            <person name="Merkel B.J."/>
            <person name="Hornburger P."/>
            <person name="Mueller R.-W."/>
            <person name="Bruemmer F."/>
            <person name="Labrenz M."/>
            <person name="Spormann A.M."/>
            <person name="Op den Camp H."/>
            <person name="Overmann J."/>
            <person name="Amann R."/>
            <person name="Jetten M.S.M."/>
            <person name="Mascher T."/>
            <person name="Medema M.H."/>
            <person name="Devos D.P."/>
            <person name="Kaster A.-K."/>
            <person name="Ovreas L."/>
            <person name="Rohde M."/>
            <person name="Galperin M.Y."/>
            <person name="Jogler C."/>
        </authorList>
    </citation>
    <scope>NUCLEOTIDE SEQUENCE [LARGE SCALE GENOMIC DNA]</scope>
    <source>
        <strain evidence="8 9">CA12</strain>
    </source>
</reference>
<feature type="compositionally biased region" description="Basic residues" evidence="5">
    <location>
        <begin position="78"/>
        <end position="87"/>
    </location>
</feature>
<feature type="domain" description="RNA polymerase sigma-70 region 2" evidence="6">
    <location>
        <begin position="17"/>
        <end position="85"/>
    </location>
</feature>
<dbReference type="InterPro" id="IPR036388">
    <property type="entry name" value="WH-like_DNA-bd_sf"/>
</dbReference>
<evidence type="ECO:0000313" key="9">
    <source>
        <dbReference type="Proteomes" id="UP000318741"/>
    </source>
</evidence>
<feature type="region of interest" description="Disordered" evidence="5">
    <location>
        <begin position="78"/>
        <end position="99"/>
    </location>
</feature>
<evidence type="ECO:0000313" key="8">
    <source>
        <dbReference type="EMBL" id="QDT17889.1"/>
    </source>
</evidence>
<organism evidence="8 9">
    <name type="scientific">Alienimonas californiensis</name>
    <dbReference type="NCBI Taxonomy" id="2527989"/>
    <lineage>
        <taxon>Bacteria</taxon>
        <taxon>Pseudomonadati</taxon>
        <taxon>Planctomycetota</taxon>
        <taxon>Planctomycetia</taxon>
        <taxon>Planctomycetales</taxon>
        <taxon>Planctomycetaceae</taxon>
        <taxon>Alienimonas</taxon>
    </lineage>
</organism>
<gene>
    <name evidence="8" type="primary">sigW_5</name>
    <name evidence="8" type="ORF">CA12_40250</name>
</gene>
<feature type="domain" description="RNA polymerase sigma factor 70 region 4 type 2" evidence="7">
    <location>
        <begin position="115"/>
        <end position="167"/>
    </location>
</feature>
<evidence type="ECO:0000256" key="4">
    <source>
        <dbReference type="ARBA" id="ARBA00023163"/>
    </source>
</evidence>
<dbReference type="InterPro" id="IPR014284">
    <property type="entry name" value="RNA_pol_sigma-70_dom"/>
</dbReference>
<dbReference type="Gene3D" id="1.10.1740.10">
    <property type="match status" value="1"/>
</dbReference>
<evidence type="ECO:0000259" key="6">
    <source>
        <dbReference type="Pfam" id="PF04542"/>
    </source>
</evidence>
<dbReference type="Pfam" id="PF08281">
    <property type="entry name" value="Sigma70_r4_2"/>
    <property type="match status" value="1"/>
</dbReference>
<dbReference type="InterPro" id="IPR013325">
    <property type="entry name" value="RNA_pol_sigma_r2"/>
</dbReference>
<keyword evidence="2" id="KW-0805">Transcription regulation</keyword>
<evidence type="ECO:0000256" key="3">
    <source>
        <dbReference type="ARBA" id="ARBA00023082"/>
    </source>
</evidence>
<evidence type="ECO:0000256" key="2">
    <source>
        <dbReference type="ARBA" id="ARBA00023015"/>
    </source>
</evidence>
<dbReference type="InterPro" id="IPR013324">
    <property type="entry name" value="RNA_pol_sigma_r3/r4-like"/>
</dbReference>
<comment type="similarity">
    <text evidence="1">Belongs to the sigma-70 factor family. ECF subfamily.</text>
</comment>
<dbReference type="InterPro" id="IPR039425">
    <property type="entry name" value="RNA_pol_sigma-70-like"/>
</dbReference>
<keyword evidence="4" id="KW-0804">Transcription</keyword>
<dbReference type="CDD" id="cd06171">
    <property type="entry name" value="Sigma70_r4"/>
    <property type="match status" value="1"/>
</dbReference>
<dbReference type="Proteomes" id="UP000318741">
    <property type="component" value="Chromosome"/>
</dbReference>
<dbReference type="SUPFAM" id="SSF88659">
    <property type="entry name" value="Sigma3 and sigma4 domains of RNA polymerase sigma factors"/>
    <property type="match status" value="1"/>
</dbReference>
<dbReference type="Pfam" id="PF04542">
    <property type="entry name" value="Sigma70_r2"/>
    <property type="match status" value="1"/>
</dbReference>
<dbReference type="EMBL" id="CP036265">
    <property type="protein sequence ID" value="QDT17889.1"/>
    <property type="molecule type" value="Genomic_DNA"/>
</dbReference>
<accession>A0A517PET4</accession>
<evidence type="ECO:0000256" key="5">
    <source>
        <dbReference type="SAM" id="MobiDB-lite"/>
    </source>
</evidence>
<name>A0A517PET4_9PLAN</name>
<proteinExistence type="inferred from homology"/>
<dbReference type="PANTHER" id="PTHR43133">
    <property type="entry name" value="RNA POLYMERASE ECF-TYPE SIGMA FACTO"/>
    <property type="match status" value="1"/>
</dbReference>